<dbReference type="Proteomes" id="UP000218263">
    <property type="component" value="Chromosome"/>
</dbReference>
<dbReference type="Gene3D" id="3.30.565.10">
    <property type="entry name" value="Histidine kinase-like ATPase, C-terminal domain"/>
    <property type="match status" value="1"/>
</dbReference>
<dbReference type="CDD" id="cd00075">
    <property type="entry name" value="HATPase"/>
    <property type="match status" value="1"/>
</dbReference>
<keyword evidence="8" id="KW-1185">Reference proteome</keyword>
<dbReference type="PRINTS" id="PR00344">
    <property type="entry name" value="BCTRLSENSOR"/>
</dbReference>
<dbReference type="InterPro" id="IPR036097">
    <property type="entry name" value="HisK_dim/P_sf"/>
</dbReference>
<dbReference type="InterPro" id="IPR036890">
    <property type="entry name" value="HATPase_C_sf"/>
</dbReference>
<dbReference type="Gene3D" id="1.10.287.130">
    <property type="match status" value="1"/>
</dbReference>
<dbReference type="RefSeq" id="WP_172885330.1">
    <property type="nucleotide sequence ID" value="NZ_AP017313.1"/>
</dbReference>
<evidence type="ECO:0000256" key="4">
    <source>
        <dbReference type="ARBA" id="ARBA00022679"/>
    </source>
</evidence>
<dbReference type="KEGG" id="mgot:MgSA37_03262"/>
<dbReference type="SMART" id="SM00388">
    <property type="entry name" value="HisKA"/>
    <property type="match status" value="1"/>
</dbReference>
<dbReference type="AlphaFoldDB" id="A0A0X8X3R7"/>
<dbReference type="PANTHER" id="PTHR43711">
    <property type="entry name" value="TWO-COMPONENT HISTIDINE KINASE"/>
    <property type="match status" value="1"/>
</dbReference>
<keyword evidence="4 7" id="KW-0808">Transferase</keyword>
<keyword evidence="3" id="KW-0597">Phosphoprotein</keyword>
<evidence type="ECO:0000256" key="1">
    <source>
        <dbReference type="ARBA" id="ARBA00000085"/>
    </source>
</evidence>
<dbReference type="GO" id="GO:0000155">
    <property type="term" value="F:phosphorelay sensor kinase activity"/>
    <property type="evidence" value="ECO:0007669"/>
    <property type="project" value="InterPro"/>
</dbReference>
<dbReference type="InterPro" id="IPR004358">
    <property type="entry name" value="Sig_transdc_His_kin-like_C"/>
</dbReference>
<organism evidence="7 8">
    <name type="scientific">Mucilaginibacter gotjawali</name>
    <dbReference type="NCBI Taxonomy" id="1550579"/>
    <lineage>
        <taxon>Bacteria</taxon>
        <taxon>Pseudomonadati</taxon>
        <taxon>Bacteroidota</taxon>
        <taxon>Sphingobacteriia</taxon>
        <taxon>Sphingobacteriales</taxon>
        <taxon>Sphingobacteriaceae</taxon>
        <taxon>Mucilaginibacter</taxon>
    </lineage>
</organism>
<dbReference type="PANTHER" id="PTHR43711:SF26">
    <property type="entry name" value="SENSOR HISTIDINE KINASE RCSC"/>
    <property type="match status" value="1"/>
</dbReference>
<evidence type="ECO:0000313" key="8">
    <source>
        <dbReference type="Proteomes" id="UP000218263"/>
    </source>
</evidence>
<dbReference type="EC" id="2.7.13.3" evidence="2"/>
<dbReference type="Pfam" id="PF05227">
    <property type="entry name" value="CHASE3"/>
    <property type="match status" value="1"/>
</dbReference>
<evidence type="ECO:0000256" key="3">
    <source>
        <dbReference type="ARBA" id="ARBA00022553"/>
    </source>
</evidence>
<dbReference type="Pfam" id="PF00512">
    <property type="entry name" value="HisKA"/>
    <property type="match status" value="1"/>
</dbReference>
<dbReference type="InterPro" id="IPR007891">
    <property type="entry name" value="CHASE3"/>
</dbReference>
<protein>
    <recommendedName>
        <fullName evidence="2">histidine kinase</fullName>
        <ecNumber evidence="2">2.7.13.3</ecNumber>
    </recommendedName>
</protein>
<sequence length="463" mass="52521">MGIPAKNKLSPVTPAEIKKAFPIMVYVGRTAAILLVLIVGASSLYYSGRQREKEKWIEHAYSVYNKVDTVGDLLNEISLSRNRYVNTKSIGFLKEYNANIIYLQAQLKILADMVKDNPGQTKRVANLSNDLNNLAQDWKSGQLLLKPQKDRSTAQIVFLEKAKMDVAIADINAIKQAEQKLLVTREAENRQLRERTEIAIISGTVMILIIVYFLIWFIWREFNNRVKTYQQEKEISELKTNFVSIASHEFRTPLSSMMLSLSLIDKYARNNDADGVLKHSHKIKTAVNNLTAILEDFLSLEKLNTGKVRVKNEHFDLKELCESIIEDMELSLKPHQKLLYNPSETSIIVDLDKHLVHNAIVNLISNSIKYAGDQATILLETRYTGDRIFISVKDNGIGIAEDDQKNLFTAFYRVNNTGNIPGTGLGLNIVLRYVKLMNGKLSFSSMPGKETRFEMIFSDGKPM</sequence>
<dbReference type="EMBL" id="AP017313">
    <property type="protein sequence ID" value="BAU55081.1"/>
    <property type="molecule type" value="Genomic_DNA"/>
</dbReference>
<comment type="catalytic activity">
    <reaction evidence="1">
        <text>ATP + protein L-histidine = ADP + protein N-phospho-L-histidine.</text>
        <dbReference type="EC" id="2.7.13.3"/>
    </reaction>
</comment>
<name>A0A0X8X3R7_9SPHI</name>
<keyword evidence="5 7" id="KW-0418">Kinase</keyword>
<dbReference type="InterPro" id="IPR003661">
    <property type="entry name" value="HisK_dim/P_dom"/>
</dbReference>
<dbReference type="SUPFAM" id="SSF47384">
    <property type="entry name" value="Homodimeric domain of signal transducing histidine kinase"/>
    <property type="match status" value="1"/>
</dbReference>
<dbReference type="PROSITE" id="PS50109">
    <property type="entry name" value="HIS_KIN"/>
    <property type="match status" value="1"/>
</dbReference>
<evidence type="ECO:0000256" key="2">
    <source>
        <dbReference type="ARBA" id="ARBA00012438"/>
    </source>
</evidence>
<dbReference type="Pfam" id="PF02518">
    <property type="entry name" value="HATPase_c"/>
    <property type="match status" value="1"/>
</dbReference>
<gene>
    <name evidence="7" type="primary">rcsC_3</name>
    <name evidence="7" type="ORF">MgSA37_03262</name>
</gene>
<evidence type="ECO:0000313" key="7">
    <source>
        <dbReference type="EMBL" id="BAU55081.1"/>
    </source>
</evidence>
<evidence type="ECO:0000256" key="5">
    <source>
        <dbReference type="ARBA" id="ARBA00022777"/>
    </source>
</evidence>
<reference evidence="7 8" key="1">
    <citation type="submission" date="2015-12" db="EMBL/GenBank/DDBJ databases">
        <title>Genome sequence of Mucilaginibacter gotjawali.</title>
        <authorList>
            <person name="Lee J.S."/>
            <person name="Lee K.C."/>
            <person name="Kim K.K."/>
            <person name="Lee B.W."/>
        </authorList>
    </citation>
    <scope>NUCLEOTIDE SEQUENCE [LARGE SCALE GENOMIC DNA]</scope>
    <source>
        <strain evidence="7 8">SA3-7</strain>
    </source>
</reference>
<dbReference type="InterPro" id="IPR003594">
    <property type="entry name" value="HATPase_dom"/>
</dbReference>
<dbReference type="SMART" id="SM00387">
    <property type="entry name" value="HATPase_c"/>
    <property type="match status" value="1"/>
</dbReference>
<dbReference type="InterPro" id="IPR050736">
    <property type="entry name" value="Sensor_HK_Regulatory"/>
</dbReference>
<accession>A0A0X8X3R7</accession>
<dbReference type="InterPro" id="IPR005467">
    <property type="entry name" value="His_kinase_dom"/>
</dbReference>
<dbReference type="SUPFAM" id="SSF55874">
    <property type="entry name" value="ATPase domain of HSP90 chaperone/DNA topoisomerase II/histidine kinase"/>
    <property type="match status" value="1"/>
</dbReference>
<keyword evidence="6" id="KW-0902">Two-component regulatory system</keyword>
<evidence type="ECO:0000256" key="6">
    <source>
        <dbReference type="ARBA" id="ARBA00023012"/>
    </source>
</evidence>
<proteinExistence type="predicted"/>